<dbReference type="SUPFAM" id="SSF55729">
    <property type="entry name" value="Acyl-CoA N-acyltransferases (Nat)"/>
    <property type="match status" value="1"/>
</dbReference>
<keyword evidence="2" id="KW-0012">Acyltransferase</keyword>
<dbReference type="GO" id="GO:0005737">
    <property type="term" value="C:cytoplasm"/>
    <property type="evidence" value="ECO:0007669"/>
    <property type="project" value="TreeGrafter"/>
</dbReference>
<evidence type="ECO:0000256" key="2">
    <source>
        <dbReference type="ARBA" id="ARBA00023315"/>
    </source>
</evidence>
<accession>A0A4Q7USE4</accession>
<dbReference type="OrthoDB" id="2631610at2"/>
<organism evidence="5 6">
    <name type="scientific">Micromonospora violae</name>
    <dbReference type="NCBI Taxonomy" id="1278207"/>
    <lineage>
        <taxon>Bacteria</taxon>
        <taxon>Bacillati</taxon>
        <taxon>Actinomycetota</taxon>
        <taxon>Actinomycetes</taxon>
        <taxon>Micromonosporales</taxon>
        <taxon>Micromonosporaceae</taxon>
        <taxon>Micromonospora</taxon>
    </lineage>
</organism>
<comment type="caution">
    <text evidence="5">The sequence shown here is derived from an EMBL/GenBank/DDBJ whole genome shotgun (WGS) entry which is preliminary data.</text>
</comment>
<proteinExistence type="inferred from homology"/>
<dbReference type="AlphaFoldDB" id="A0A4Q7USE4"/>
<keyword evidence="1 5" id="KW-0808">Transferase</keyword>
<dbReference type="InterPro" id="IPR000182">
    <property type="entry name" value="GNAT_dom"/>
</dbReference>
<dbReference type="GO" id="GO:0008999">
    <property type="term" value="F:protein-N-terminal-alanine acetyltransferase activity"/>
    <property type="evidence" value="ECO:0007669"/>
    <property type="project" value="TreeGrafter"/>
</dbReference>
<dbReference type="PANTHER" id="PTHR43792">
    <property type="entry name" value="GNAT FAMILY, PUTATIVE (AFU_ORTHOLOGUE AFUA_3G00765)-RELATED-RELATED"/>
    <property type="match status" value="1"/>
</dbReference>
<sequence>MTQVRIEPWREDDLDLLRQLNSPDTRKHTGGPETDEQVLARHDRYVHFADTGQGCMFTLVLPDGTRAGSVGYWAREWRDQPVYELGWAVLPAYRGRGLATDAVLATLDVARARRDRRHAHAYPSVDNPASNAVCRKAGFTLLGETGFEYPPGRMMRANDWRLDLTAPPTGS</sequence>
<keyword evidence="6" id="KW-1185">Reference proteome</keyword>
<dbReference type="PROSITE" id="PS51186">
    <property type="entry name" value="GNAT"/>
    <property type="match status" value="1"/>
</dbReference>
<evidence type="ECO:0000256" key="3">
    <source>
        <dbReference type="ARBA" id="ARBA00038502"/>
    </source>
</evidence>
<evidence type="ECO:0000256" key="1">
    <source>
        <dbReference type="ARBA" id="ARBA00022679"/>
    </source>
</evidence>
<dbReference type="RefSeq" id="WP_130407650.1">
    <property type="nucleotide sequence ID" value="NZ_SHKK01000001.1"/>
</dbReference>
<evidence type="ECO:0000259" key="4">
    <source>
        <dbReference type="PROSITE" id="PS51186"/>
    </source>
</evidence>
<protein>
    <submittedName>
        <fullName evidence="5">RimJ/RimL family protein N-acetyltransferase</fullName>
    </submittedName>
</protein>
<dbReference type="EMBL" id="SHKK01000001">
    <property type="protein sequence ID" value="RZT82859.1"/>
    <property type="molecule type" value="Genomic_DNA"/>
</dbReference>
<comment type="similarity">
    <text evidence="3">Belongs to the acetyltransferase family. RimJ subfamily.</text>
</comment>
<dbReference type="InterPro" id="IPR051531">
    <property type="entry name" value="N-acetyltransferase"/>
</dbReference>
<dbReference type="Pfam" id="PF13302">
    <property type="entry name" value="Acetyltransf_3"/>
    <property type="match status" value="1"/>
</dbReference>
<evidence type="ECO:0000313" key="5">
    <source>
        <dbReference type="EMBL" id="RZT82859.1"/>
    </source>
</evidence>
<name>A0A4Q7USE4_9ACTN</name>
<reference evidence="5 6" key="1">
    <citation type="submission" date="2019-02" db="EMBL/GenBank/DDBJ databases">
        <title>Sequencing the genomes of 1000 actinobacteria strains.</title>
        <authorList>
            <person name="Klenk H.-P."/>
        </authorList>
    </citation>
    <scope>NUCLEOTIDE SEQUENCE [LARGE SCALE GENOMIC DNA]</scope>
    <source>
        <strain evidence="5 6">DSM 45888</strain>
    </source>
</reference>
<dbReference type="InterPro" id="IPR016181">
    <property type="entry name" value="Acyl_CoA_acyltransferase"/>
</dbReference>
<dbReference type="PANTHER" id="PTHR43792:SF8">
    <property type="entry name" value="[RIBOSOMAL PROTEIN US5]-ALANINE N-ACETYLTRANSFERASE"/>
    <property type="match status" value="1"/>
</dbReference>
<dbReference type="Proteomes" id="UP000293781">
    <property type="component" value="Unassembled WGS sequence"/>
</dbReference>
<gene>
    <name evidence="5" type="ORF">EV382_6173</name>
</gene>
<dbReference type="CDD" id="cd04301">
    <property type="entry name" value="NAT_SF"/>
    <property type="match status" value="1"/>
</dbReference>
<dbReference type="Gene3D" id="3.40.630.30">
    <property type="match status" value="1"/>
</dbReference>
<feature type="domain" description="N-acetyltransferase" evidence="4">
    <location>
        <begin position="4"/>
        <end position="167"/>
    </location>
</feature>
<evidence type="ECO:0000313" key="6">
    <source>
        <dbReference type="Proteomes" id="UP000293781"/>
    </source>
</evidence>